<organism evidence="2 3">
    <name type="scientific">Rhizobium meliloti (strain 1021)</name>
    <name type="common">Ensifer meliloti</name>
    <name type="synonym">Sinorhizobium meliloti</name>
    <dbReference type="NCBI Taxonomy" id="266834"/>
    <lineage>
        <taxon>Bacteria</taxon>
        <taxon>Pseudomonadati</taxon>
        <taxon>Pseudomonadota</taxon>
        <taxon>Alphaproteobacteria</taxon>
        <taxon>Hyphomicrobiales</taxon>
        <taxon>Rhizobiaceae</taxon>
        <taxon>Sinorhizobium/Ensifer group</taxon>
        <taxon>Sinorhizobium</taxon>
    </lineage>
</organism>
<keyword evidence="3" id="KW-1185">Reference proteome</keyword>
<sequence>MDDDVDSAEALTRGLGDDCTSFLSGQVRFDEQLFREAFWTRPRCRQHLRAEFQKQTDGRSAGTLGSSRNEGSFASEVEKFDHHWISSLAILPSLMVKE</sequence>
<feature type="region of interest" description="Disordered" evidence="1">
    <location>
        <begin position="51"/>
        <end position="70"/>
    </location>
</feature>
<dbReference type="HOGENOM" id="CLU_2331746_0_0_5"/>
<keyword evidence="2" id="KW-0614">Plasmid</keyword>
<dbReference type="EnsemblBacteria" id="ACF07986">
    <property type="protein sequence ID" value="ACF07986"/>
    <property type="gene ID" value="SMa5038"/>
</dbReference>
<reference evidence="2 3" key="1">
    <citation type="journal article" date="2001" name="Proc. Natl. Acad. Sci. U.S.A.">
        <title>Nucleotide sequence and predicted functions of the entire Sinorhizobium meliloti pSymA megaplasmid.</title>
        <authorList>
            <person name="Barnett M.J."/>
            <person name="Fisher R.F."/>
            <person name="Jones T."/>
            <person name="Komp C."/>
            <person name="Abola A.P."/>
            <person name="Barloy-Hubler F."/>
            <person name="Bowser L."/>
            <person name="Capela D."/>
            <person name="Galibert F."/>
            <person name="Gouzy J."/>
            <person name="Gurjal M."/>
            <person name="Hong A."/>
            <person name="Huizar L."/>
            <person name="Hyman R.W."/>
            <person name="Kahn D."/>
            <person name="Kahn M.L."/>
            <person name="Kalman S."/>
            <person name="Keating D.H."/>
            <person name="Palm C."/>
            <person name="Peck M.C."/>
            <person name="Surzycki R."/>
            <person name="Wells D.H."/>
            <person name="Yeh K.-C."/>
            <person name="Davis R.W."/>
            <person name="Federspiel N.A."/>
            <person name="Long S.R."/>
        </authorList>
    </citation>
    <scope>NUCLEOTIDE SEQUENCE [LARGE SCALE GENOMIC DNA]</scope>
    <source>
        <strain evidence="2 3">1021</strain>
        <plasmid evidence="3">Plasmid pSymA</plasmid>
    </source>
</reference>
<name>B3KLY8_RHIME</name>
<reference evidence="3" key="2">
    <citation type="journal article" date="2001" name="Science">
        <title>The composite genome of the legume symbiont Sinorhizobium meliloti.</title>
        <authorList>
            <person name="Galibert F."/>
            <person name="Finan T.M."/>
            <person name="Long S.R."/>
            <person name="Puehler A."/>
            <person name="Abola P."/>
            <person name="Ampe F."/>
            <person name="Barloy-Hubler F."/>
            <person name="Barnett M.J."/>
            <person name="Becker A."/>
            <person name="Boistard P."/>
            <person name="Bothe G."/>
            <person name="Boutry M."/>
            <person name="Bowser L."/>
            <person name="Buhrmester J."/>
            <person name="Cadieu E."/>
            <person name="Capela D."/>
            <person name="Chain P."/>
            <person name="Cowie A."/>
            <person name="Davis R.W."/>
            <person name="Dreano S."/>
            <person name="Federspiel N.A."/>
            <person name="Fisher R.F."/>
            <person name="Gloux S."/>
            <person name="Godrie T."/>
            <person name="Goffeau A."/>
            <person name="Golding B."/>
            <person name="Gouzy J."/>
            <person name="Gurjal M."/>
            <person name="Hernandez-Lucas I."/>
            <person name="Hong A."/>
            <person name="Huizar L."/>
            <person name="Hyman R.W."/>
            <person name="Jones T."/>
            <person name="Kahn D."/>
            <person name="Kahn M.L."/>
            <person name="Kalman S."/>
            <person name="Keating D.H."/>
            <person name="Kiss E."/>
            <person name="Komp C."/>
            <person name="Lelaure V."/>
            <person name="Masuy D."/>
            <person name="Palm C."/>
            <person name="Peck M.C."/>
            <person name="Pohl T.M."/>
            <person name="Portetelle D."/>
            <person name="Purnelle B."/>
            <person name="Ramsperger U."/>
            <person name="Surzycki R."/>
            <person name="Thebault P."/>
            <person name="Vandenbol M."/>
            <person name="Vorhoelter F.J."/>
            <person name="Weidner S."/>
            <person name="Wells D.H."/>
            <person name="Wong K."/>
            <person name="Yeh K.-C."/>
            <person name="Batut J."/>
        </authorList>
    </citation>
    <scope>NUCLEOTIDE SEQUENCE [LARGE SCALE GENOMIC DNA]</scope>
    <source>
        <strain evidence="3">1021</strain>
        <plasmid evidence="3">Plasmid pSymA</plasmid>
    </source>
</reference>
<evidence type="ECO:0000313" key="2">
    <source>
        <dbReference type="EMBL" id="ACF07986.1"/>
    </source>
</evidence>
<geneLocation type="plasmid" evidence="2 3">
    <name>pSymA</name>
</geneLocation>
<evidence type="ECO:0000313" key="3">
    <source>
        <dbReference type="Proteomes" id="UP000001976"/>
    </source>
</evidence>
<proteinExistence type="predicted"/>
<gene>
    <name evidence="2" type="ORF">SMa5038</name>
</gene>
<dbReference type="KEGG" id="sme:SMa5038"/>
<evidence type="ECO:0000256" key="1">
    <source>
        <dbReference type="SAM" id="MobiDB-lite"/>
    </source>
</evidence>
<dbReference type="AlphaFoldDB" id="B3KLY8"/>
<dbReference type="Proteomes" id="UP000001976">
    <property type="component" value="Plasmid pSymA"/>
</dbReference>
<accession>B3KLY8</accession>
<dbReference type="EMBL" id="AE006469">
    <property type="protein sequence ID" value="ACF07986.1"/>
    <property type="molecule type" value="Genomic_DNA"/>
</dbReference>
<protein>
    <submittedName>
        <fullName evidence="2">Uncharacterized protein</fullName>
    </submittedName>
</protein>